<accession>A0A9N7UYS8</accession>
<dbReference type="EMBL" id="CADEAL010002223">
    <property type="protein sequence ID" value="CAB1438949.1"/>
    <property type="molecule type" value="Genomic_DNA"/>
</dbReference>
<dbReference type="AlphaFoldDB" id="A0A9N7UYS8"/>
<evidence type="ECO:0000313" key="2">
    <source>
        <dbReference type="EMBL" id="CAB1438949.1"/>
    </source>
</evidence>
<sequence length="127" mass="14058">MRVDIPKDNPNMTCQAVPLQSQSMVSNHPDHDPPSRPDATPVLSHRPPPPTSTSGPLDRTSNAERGYDDDTAMNGIRLICSKVRDRSLTYTVESHTGHWGHWSLPQYCPSGVLTSVQLHVEAHQGQR</sequence>
<dbReference type="Pfam" id="PF03762">
    <property type="entry name" value="VOMI"/>
    <property type="match status" value="1"/>
</dbReference>
<dbReference type="SUPFAM" id="SSF51092">
    <property type="entry name" value="Vitelline membrane outer protein-I (VMO-I)"/>
    <property type="match status" value="1"/>
</dbReference>
<gene>
    <name evidence="2" type="ORF">PLEPLA_LOCUS26806</name>
</gene>
<dbReference type="InterPro" id="IPR005515">
    <property type="entry name" value="VOMI"/>
</dbReference>
<dbReference type="PANTHER" id="PTHR18841">
    <property type="entry name" value="VITELLINE MEMBRANE OUTER LAYER PROTEIN I-RELATED"/>
    <property type="match status" value="1"/>
</dbReference>
<protein>
    <submittedName>
        <fullName evidence="2">Uncharacterized protein</fullName>
    </submittedName>
</protein>
<dbReference type="Gene3D" id="2.100.10.20">
    <property type="entry name" value="Vitelline membrane outer layer protein I (VOMI)"/>
    <property type="match status" value="1"/>
</dbReference>
<feature type="compositionally biased region" description="Polar residues" evidence="1">
    <location>
        <begin position="10"/>
        <end position="26"/>
    </location>
</feature>
<organism evidence="2 3">
    <name type="scientific">Pleuronectes platessa</name>
    <name type="common">European plaice</name>
    <dbReference type="NCBI Taxonomy" id="8262"/>
    <lineage>
        <taxon>Eukaryota</taxon>
        <taxon>Metazoa</taxon>
        <taxon>Chordata</taxon>
        <taxon>Craniata</taxon>
        <taxon>Vertebrata</taxon>
        <taxon>Euteleostomi</taxon>
        <taxon>Actinopterygii</taxon>
        <taxon>Neopterygii</taxon>
        <taxon>Teleostei</taxon>
        <taxon>Neoteleostei</taxon>
        <taxon>Acanthomorphata</taxon>
        <taxon>Carangaria</taxon>
        <taxon>Pleuronectiformes</taxon>
        <taxon>Pleuronectoidei</taxon>
        <taxon>Pleuronectidae</taxon>
        <taxon>Pleuronectes</taxon>
    </lineage>
</organism>
<name>A0A9N7UYS8_PLEPL</name>
<proteinExistence type="predicted"/>
<feature type="region of interest" description="Disordered" evidence="1">
    <location>
        <begin position="1"/>
        <end position="72"/>
    </location>
</feature>
<evidence type="ECO:0000256" key="1">
    <source>
        <dbReference type="SAM" id="MobiDB-lite"/>
    </source>
</evidence>
<reference evidence="2" key="1">
    <citation type="submission" date="2020-03" db="EMBL/GenBank/DDBJ databases">
        <authorList>
            <person name="Weist P."/>
        </authorList>
    </citation>
    <scope>NUCLEOTIDE SEQUENCE</scope>
</reference>
<evidence type="ECO:0000313" key="3">
    <source>
        <dbReference type="Proteomes" id="UP001153269"/>
    </source>
</evidence>
<dbReference type="GO" id="GO:0005615">
    <property type="term" value="C:extracellular space"/>
    <property type="evidence" value="ECO:0007669"/>
    <property type="project" value="TreeGrafter"/>
</dbReference>
<dbReference type="InterPro" id="IPR036706">
    <property type="entry name" value="VOMI_sf"/>
</dbReference>
<comment type="caution">
    <text evidence="2">The sequence shown here is derived from an EMBL/GenBank/DDBJ whole genome shotgun (WGS) entry which is preliminary data.</text>
</comment>
<dbReference type="PANTHER" id="PTHR18841:SF0">
    <property type="entry name" value="VITELLINE MEMBRANE OUTER LAYER 1 HOMOLOG A-RELATED"/>
    <property type="match status" value="1"/>
</dbReference>
<keyword evidence="3" id="KW-1185">Reference proteome</keyword>
<dbReference type="Proteomes" id="UP001153269">
    <property type="component" value="Unassembled WGS sequence"/>
</dbReference>